<dbReference type="SMART" id="SM00409">
    <property type="entry name" value="IG"/>
    <property type="match status" value="8"/>
</dbReference>
<feature type="transmembrane region" description="Helical" evidence="6">
    <location>
        <begin position="821"/>
        <end position="844"/>
    </location>
</feature>
<proteinExistence type="predicted"/>
<gene>
    <name evidence="8" type="ORF">JRQ81_011509</name>
</gene>
<keyword evidence="4" id="KW-0393">Immunoglobulin domain</keyword>
<reference evidence="8" key="1">
    <citation type="journal article" date="2023" name="DNA Res.">
        <title>Chromosome-level genome assembly of Phrynocephalus forsythii using third-generation DNA sequencing and Hi-C analysis.</title>
        <authorList>
            <person name="Qi Y."/>
            <person name="Zhao W."/>
            <person name="Zhao Y."/>
            <person name="Niu C."/>
            <person name="Cao S."/>
            <person name="Zhang Y."/>
        </authorList>
    </citation>
    <scope>NUCLEOTIDE SEQUENCE</scope>
    <source>
        <tissue evidence="8">Muscle</tissue>
    </source>
</reference>
<dbReference type="PROSITE" id="PS50835">
    <property type="entry name" value="IG_LIKE"/>
    <property type="match status" value="6"/>
</dbReference>
<dbReference type="InterPro" id="IPR052598">
    <property type="entry name" value="IgSF_CEA-related"/>
</dbReference>
<feature type="domain" description="Ig-like" evidence="7">
    <location>
        <begin position="455"/>
        <end position="542"/>
    </location>
</feature>
<feature type="region of interest" description="Disordered" evidence="5">
    <location>
        <begin position="852"/>
        <end position="918"/>
    </location>
</feature>
<comment type="caution">
    <text evidence="8">The sequence shown here is derived from an EMBL/GenBank/DDBJ whole genome shotgun (WGS) entry which is preliminary data.</text>
</comment>
<evidence type="ECO:0000256" key="6">
    <source>
        <dbReference type="SAM" id="Phobius"/>
    </source>
</evidence>
<dbReference type="CDD" id="cd00096">
    <property type="entry name" value="Ig"/>
    <property type="match status" value="3"/>
</dbReference>
<evidence type="ECO:0000256" key="3">
    <source>
        <dbReference type="ARBA" id="ARBA00023180"/>
    </source>
</evidence>
<dbReference type="Pfam" id="PF07686">
    <property type="entry name" value="V-set"/>
    <property type="match status" value="2"/>
</dbReference>
<name>A0A9Q0X618_9SAUR</name>
<feature type="domain" description="Ig-like" evidence="7">
    <location>
        <begin position="547"/>
        <end position="624"/>
    </location>
</feature>
<dbReference type="Pfam" id="PF13927">
    <property type="entry name" value="Ig_3"/>
    <property type="match status" value="4"/>
</dbReference>
<feature type="domain" description="Ig-like" evidence="7">
    <location>
        <begin position="363"/>
        <end position="447"/>
    </location>
</feature>
<dbReference type="Proteomes" id="UP001142489">
    <property type="component" value="Unassembled WGS sequence"/>
</dbReference>
<evidence type="ECO:0000313" key="9">
    <source>
        <dbReference type="Proteomes" id="UP001142489"/>
    </source>
</evidence>
<dbReference type="Gene3D" id="2.60.40.10">
    <property type="entry name" value="Immunoglobulins"/>
    <property type="match status" value="8"/>
</dbReference>
<evidence type="ECO:0000256" key="2">
    <source>
        <dbReference type="ARBA" id="ARBA00023157"/>
    </source>
</evidence>
<evidence type="ECO:0000256" key="5">
    <source>
        <dbReference type="SAM" id="MobiDB-lite"/>
    </source>
</evidence>
<keyword evidence="9" id="KW-1185">Reference proteome</keyword>
<evidence type="ECO:0000313" key="8">
    <source>
        <dbReference type="EMBL" id="KAJ7303992.1"/>
    </source>
</evidence>
<dbReference type="Pfam" id="PF13895">
    <property type="entry name" value="Ig_2"/>
    <property type="match status" value="2"/>
</dbReference>
<dbReference type="AlphaFoldDB" id="A0A9Q0X618"/>
<dbReference type="PANTHER" id="PTHR44337:SF20">
    <property type="entry name" value="CARCINOEMBRYONIC ANTIGEN-RELATED CELL ADHESION MOLECULE 5-RELATED"/>
    <property type="match status" value="1"/>
</dbReference>
<keyword evidence="3" id="KW-0325">Glycoprotein</keyword>
<protein>
    <recommendedName>
        <fullName evidence="7">Ig-like domain-containing protein</fullName>
    </recommendedName>
</protein>
<dbReference type="InterPro" id="IPR003598">
    <property type="entry name" value="Ig_sub2"/>
</dbReference>
<evidence type="ECO:0000256" key="4">
    <source>
        <dbReference type="ARBA" id="ARBA00023319"/>
    </source>
</evidence>
<keyword evidence="2" id="KW-1015">Disulfide bond</keyword>
<dbReference type="InterPro" id="IPR013106">
    <property type="entry name" value="Ig_V-set"/>
</dbReference>
<feature type="domain" description="Ig-like" evidence="7">
    <location>
        <begin position="634"/>
        <end position="716"/>
    </location>
</feature>
<keyword evidence="6" id="KW-0812">Transmembrane</keyword>
<dbReference type="OrthoDB" id="6159398at2759"/>
<dbReference type="PANTHER" id="PTHR44337">
    <property type="entry name" value="CARCINOEMBRYONIC ANTIGEN-RELATED CELL ADHESION MOLECULE 8"/>
    <property type="match status" value="1"/>
</dbReference>
<dbReference type="SMART" id="SM00406">
    <property type="entry name" value="IGv"/>
    <property type="match status" value="4"/>
</dbReference>
<dbReference type="InterPro" id="IPR003599">
    <property type="entry name" value="Ig_sub"/>
</dbReference>
<feature type="domain" description="Ig-like" evidence="7">
    <location>
        <begin position="721"/>
        <end position="805"/>
    </location>
</feature>
<evidence type="ECO:0000259" key="7">
    <source>
        <dbReference type="PROSITE" id="PS50835"/>
    </source>
</evidence>
<feature type="domain" description="Ig-like" evidence="7">
    <location>
        <begin position="276"/>
        <end position="358"/>
    </location>
</feature>
<dbReference type="SMART" id="SM00408">
    <property type="entry name" value="IGc2"/>
    <property type="match status" value="6"/>
</dbReference>
<organism evidence="8 9">
    <name type="scientific">Phrynocephalus forsythii</name>
    <dbReference type="NCBI Taxonomy" id="171643"/>
    <lineage>
        <taxon>Eukaryota</taxon>
        <taxon>Metazoa</taxon>
        <taxon>Chordata</taxon>
        <taxon>Craniata</taxon>
        <taxon>Vertebrata</taxon>
        <taxon>Euteleostomi</taxon>
        <taxon>Lepidosauria</taxon>
        <taxon>Squamata</taxon>
        <taxon>Bifurcata</taxon>
        <taxon>Unidentata</taxon>
        <taxon>Episquamata</taxon>
        <taxon>Toxicofera</taxon>
        <taxon>Iguania</taxon>
        <taxon>Acrodonta</taxon>
        <taxon>Agamidae</taxon>
        <taxon>Agaminae</taxon>
        <taxon>Phrynocephalus</taxon>
    </lineage>
</organism>
<dbReference type="InterPro" id="IPR036179">
    <property type="entry name" value="Ig-like_dom_sf"/>
</dbReference>
<feature type="transmembrane region" description="Helical" evidence="6">
    <location>
        <begin position="108"/>
        <end position="130"/>
    </location>
</feature>
<dbReference type="SUPFAM" id="SSF48726">
    <property type="entry name" value="Immunoglobulin"/>
    <property type="match status" value="8"/>
</dbReference>
<keyword evidence="1" id="KW-0732">Signal</keyword>
<accession>A0A9Q0X618</accession>
<keyword evidence="6" id="KW-1133">Transmembrane helix</keyword>
<dbReference type="InterPro" id="IPR013783">
    <property type="entry name" value="Ig-like_fold"/>
</dbReference>
<dbReference type="InterPro" id="IPR007110">
    <property type="entry name" value="Ig-like_dom"/>
</dbReference>
<evidence type="ECO:0000256" key="1">
    <source>
        <dbReference type="ARBA" id="ARBA00022729"/>
    </source>
</evidence>
<keyword evidence="6" id="KW-0472">Membrane</keyword>
<sequence length="918" mass="99120">MTRDLHPTATPLWVTAQPPDPIQEGGNVTFIPQMSAKYFSECSWYRERTGDLQELIIAHEKGNLGLYITGEASTGRETIGPDCSLHITSIVPADDGVYTVHMDGAGTILAIGHVILTVVASILSSCFLLIQGQDGTLTITVEPPMPRKGASVTLKPGTLPENVLYCRWYREPPADPNLIITGFGKVPGDNKGPKYTGRETMDSSCSLQITDLNATDSGTYTMTTEGPGVFLIGSAKFEVIGIHVEITPPPRAIDTVPAPRVRLDTSSDGLEKLSKPVLSPAKYAALERQNVTLYCDISSNSAFNISWFRGGLAMPTKAIISGDKNLTLPDFTKDDAGTYTCAASNHHRTEESNPSIITLAYGPLNVKVEPAGVISQKVGSKLVLLCTADSNPEAHFQWFFNGTDQPVTNNTFSVDSVALKDEGNYTCQASNTITKSHDLASVFVKVTTWENLYTPSVSVSPSPFPRELIDPVQLTCNTITSAFATVSWLWNGEPLGSRFHTQLSENNRTLTIQPVFRNDSGEYQCEVVYLSNNETSDKIFIPVIYGPDKVVISPDNHYYEKGSNLTLTCTADSDPPAYYKWSYGTSVHNGSTLPLFDLSFDHSGKYTCEAFNNDTYSSLVKVVEIQVEEKLSKPVLSPAKYAALERENVTLYCDISSNSAFNISWFKGGLALPTKAIISEDKNLTLPDFTKDDAGTYTCAASNHLSTEESNSSIITLAYGPLNVKVEPAGVISQKVGSKLVLLCTADSNPEAHFQWFFNGTDQPVTNNTFSIDSVAWKDEGNYTCQASNTITKSHGLASVFVKVTKQDTPGGGGPHLSGGAIAGIVIGCVAGVILMAGLLYFLCTKTSRGRTEHHISNGNIPSAPGHNQGVTDTKPRSGEEDVQYSTLAFNANNPPQPTPGAAPPSDGTIIYSEIKKK</sequence>
<dbReference type="EMBL" id="JAPFRF010000023">
    <property type="protein sequence ID" value="KAJ7303992.1"/>
    <property type="molecule type" value="Genomic_DNA"/>
</dbReference>